<accession>A0A7S1MJI9</accession>
<protein>
    <submittedName>
        <fullName evidence="2">Uncharacterized protein</fullName>
    </submittedName>
</protein>
<name>A0A7S1MJI9_NEODS</name>
<evidence type="ECO:0000313" key="2">
    <source>
        <dbReference type="EMBL" id="CAD9133244.1"/>
    </source>
</evidence>
<sequence>MSVLPRDEYQPRRGVAMKIVEPNPNLRTGVMRDAIVEAEAKKFEAQEFILSKAMTDKAPKPTKVKTFRSADIPWATGNGNVIAPPKPEPRQYRRIIGHRVPEDKMERYYHGDALERCRQAEQMRMEHARNFSDNFSPQPAERMHKIVPHTIKKAEGLAPINGFPGLGSVVRERPTGKAPVAESTFDPLGMRSWAPRVTGLKRLPTSDQVCLAETALQHDDGIPFESTQKKKYRTPHRHEFQPTHGPEDDLGGFRGLGSVDKAPPPRGRRHSPRAFADHHSVPATGVAPEPHQQRVDHPPPQRRQSDHHSLPDFGSPHHHQRSSGGYQQPQPQQSQQYRSASSLGIASPNRHGAMPPPGGRVSAPPGLGTSVRFHAQGN</sequence>
<feature type="compositionally biased region" description="Basic and acidic residues" evidence="1">
    <location>
        <begin position="291"/>
        <end position="310"/>
    </location>
</feature>
<proteinExistence type="predicted"/>
<feature type="compositionally biased region" description="Low complexity" evidence="1">
    <location>
        <begin position="322"/>
        <end position="342"/>
    </location>
</feature>
<feature type="region of interest" description="Disordered" evidence="1">
    <location>
        <begin position="221"/>
        <end position="378"/>
    </location>
</feature>
<organism evidence="2">
    <name type="scientific">Neobodo designis</name>
    <name type="common">Flagellated protozoan</name>
    <name type="synonym">Bodo designis</name>
    <dbReference type="NCBI Taxonomy" id="312471"/>
    <lineage>
        <taxon>Eukaryota</taxon>
        <taxon>Discoba</taxon>
        <taxon>Euglenozoa</taxon>
        <taxon>Kinetoplastea</taxon>
        <taxon>Metakinetoplastina</taxon>
        <taxon>Neobodonida</taxon>
        <taxon>Neobodo</taxon>
    </lineage>
</organism>
<reference evidence="2" key="1">
    <citation type="submission" date="2021-01" db="EMBL/GenBank/DDBJ databases">
        <authorList>
            <person name="Corre E."/>
            <person name="Pelletier E."/>
            <person name="Niang G."/>
            <person name="Scheremetjew M."/>
            <person name="Finn R."/>
            <person name="Kale V."/>
            <person name="Holt S."/>
            <person name="Cochrane G."/>
            <person name="Meng A."/>
            <person name="Brown T."/>
            <person name="Cohen L."/>
        </authorList>
    </citation>
    <scope>NUCLEOTIDE SEQUENCE</scope>
    <source>
        <strain evidence="2">CCAP 1951/1</strain>
    </source>
</reference>
<feature type="compositionally biased region" description="Basic and acidic residues" evidence="1">
    <location>
        <begin position="237"/>
        <end position="247"/>
    </location>
</feature>
<evidence type="ECO:0000256" key="1">
    <source>
        <dbReference type="SAM" id="MobiDB-lite"/>
    </source>
</evidence>
<gene>
    <name evidence="2" type="ORF">NDES1114_LOCUS23659</name>
</gene>
<dbReference type="EMBL" id="HBGF01035270">
    <property type="protein sequence ID" value="CAD9133244.1"/>
    <property type="molecule type" value="Transcribed_RNA"/>
</dbReference>
<dbReference type="AlphaFoldDB" id="A0A7S1MJI9"/>